<evidence type="ECO:0000259" key="1">
    <source>
        <dbReference type="Pfam" id="PF24963"/>
    </source>
</evidence>
<dbReference type="AlphaFoldDB" id="A0A6C0EMD3"/>
<dbReference type="Pfam" id="PF24963">
    <property type="entry name" value="DUF7768"/>
    <property type="match status" value="1"/>
</dbReference>
<dbReference type="InterPro" id="IPR056670">
    <property type="entry name" value="DUF7768"/>
</dbReference>
<protein>
    <recommendedName>
        <fullName evidence="1">DUF7768 domain-containing protein</fullName>
    </recommendedName>
</protein>
<reference evidence="2" key="1">
    <citation type="journal article" date="2020" name="Nature">
        <title>Giant virus diversity and host interactions through global metagenomics.</title>
        <authorList>
            <person name="Schulz F."/>
            <person name="Roux S."/>
            <person name="Paez-Espino D."/>
            <person name="Jungbluth S."/>
            <person name="Walsh D.A."/>
            <person name="Denef V.J."/>
            <person name="McMahon K.D."/>
            <person name="Konstantinidis K.T."/>
            <person name="Eloe-Fadrosh E.A."/>
            <person name="Kyrpides N.C."/>
            <person name="Woyke T."/>
        </authorList>
    </citation>
    <scope>NUCLEOTIDE SEQUENCE</scope>
    <source>
        <strain evidence="2">GVMAG-M-3300005589-24</strain>
    </source>
</reference>
<proteinExistence type="predicted"/>
<name>A0A6C0EMD3_9ZZZZ</name>
<dbReference type="EMBL" id="MN738878">
    <property type="protein sequence ID" value="QHT29500.1"/>
    <property type="molecule type" value="Genomic_DNA"/>
</dbReference>
<evidence type="ECO:0000313" key="2">
    <source>
        <dbReference type="EMBL" id="QHT29500.1"/>
    </source>
</evidence>
<sequence length="169" mass="20198">MYFIYVIGIVYVALSIYFRLKKPKSLVVMIETPYSGDIDRNVRYLLLCMAEAGMLYNELPYATHSYMTQHPRCKTMYVSDYDPKWNVWTRESAIEAGQRMRHRCDRTVFYIDLGWSNGMKAALVYCQLHGLPYEIRRLNYKNLEWKIPFMSEEFSEAIINLENYEHMLE</sequence>
<accession>A0A6C0EMD3</accession>
<feature type="domain" description="DUF7768" evidence="1">
    <location>
        <begin position="27"/>
        <end position="134"/>
    </location>
</feature>
<organism evidence="2">
    <name type="scientific">viral metagenome</name>
    <dbReference type="NCBI Taxonomy" id="1070528"/>
    <lineage>
        <taxon>unclassified sequences</taxon>
        <taxon>metagenomes</taxon>
        <taxon>organismal metagenomes</taxon>
    </lineage>
</organism>